<dbReference type="EMBL" id="LAVV01003332">
    <property type="protein sequence ID" value="KNZ62216.1"/>
    <property type="molecule type" value="Genomic_DNA"/>
</dbReference>
<evidence type="ECO:0000313" key="2">
    <source>
        <dbReference type="Proteomes" id="UP000037035"/>
    </source>
</evidence>
<organism evidence="1 2">
    <name type="scientific">Puccinia sorghi</name>
    <dbReference type="NCBI Taxonomy" id="27349"/>
    <lineage>
        <taxon>Eukaryota</taxon>
        <taxon>Fungi</taxon>
        <taxon>Dikarya</taxon>
        <taxon>Basidiomycota</taxon>
        <taxon>Pucciniomycotina</taxon>
        <taxon>Pucciniomycetes</taxon>
        <taxon>Pucciniales</taxon>
        <taxon>Pucciniaceae</taxon>
        <taxon>Puccinia</taxon>
    </lineage>
</organism>
<dbReference type="AlphaFoldDB" id="A0A0L6VN64"/>
<protein>
    <submittedName>
        <fullName evidence="1">Uncharacterized protein</fullName>
    </submittedName>
</protein>
<evidence type="ECO:0000313" key="1">
    <source>
        <dbReference type="EMBL" id="KNZ62216.1"/>
    </source>
</evidence>
<comment type="caution">
    <text evidence="1">The sequence shown here is derived from an EMBL/GenBank/DDBJ whole genome shotgun (WGS) entry which is preliminary data.</text>
</comment>
<dbReference type="VEuPathDB" id="FungiDB:VP01_129g6"/>
<proteinExistence type="predicted"/>
<dbReference type="Proteomes" id="UP000037035">
    <property type="component" value="Unassembled WGS sequence"/>
</dbReference>
<name>A0A0L6VN64_9BASI</name>
<reference evidence="1 2" key="1">
    <citation type="submission" date="2015-08" db="EMBL/GenBank/DDBJ databases">
        <title>Next Generation Sequencing and Analysis of the Genome of Puccinia sorghi L Schw, the Causal Agent of Maize Common Rust.</title>
        <authorList>
            <person name="Rochi L."/>
            <person name="Burguener G."/>
            <person name="Darino M."/>
            <person name="Turjanski A."/>
            <person name="Kreff E."/>
            <person name="Dieguez M.J."/>
            <person name="Sacco F."/>
        </authorList>
    </citation>
    <scope>NUCLEOTIDE SEQUENCE [LARGE SCALE GENOMIC DNA]</scope>
    <source>
        <strain evidence="1 2">RO10H11247</strain>
    </source>
</reference>
<gene>
    <name evidence="1" type="ORF">VP01_129g6</name>
</gene>
<sequence>MIDNLANNQVQSVIDESGKVRILSFWLVEIYASRMDVWLLTHALVFAAAEPKSKCDSCLEKGDQLLFVQSFVNILFWWLAFFKNWRMSPQLYFQPIWLHCHTKPGSNFASKYSIQLEEKNRLRYSVDTWYQGKGLGTCIARSINIPETSPLCVVFKIDLETLTGASRFAKIWQGLEERSIKYSHQGASYLSYVMMRGKENSCMITRRKHSDKRKMIDKQNGLFQQGLIKFYALVLANSLVHIGPLSARCNKGLYPPAPFVWETLLKYNFIKIYPMAKFILHEPGYFLCLVKPSCYLNTLFQPHVTTDPSFNFLLFCYSNLPPKVIQPSVFAQSLGILHSDCAKTSTYSNINHSPGHAFRHLTFKCHCAYYSIFFGSNHVLNHCGTKSPKVFQHRRVILRAEDWTKELKMTRMNRKQRCARHVVEKKNQRQYSPPKYLIQPSVYAQSLGILHSDCAKTSTYSNRWSLDDSLDGAKCQLQAVE</sequence>
<keyword evidence="2" id="KW-1185">Reference proteome</keyword>
<accession>A0A0L6VN64</accession>